<dbReference type="InterPro" id="IPR001162">
    <property type="entry name" value="UvrC_RNase_H_dom"/>
</dbReference>
<keyword evidence="2" id="KW-0227">DNA damage</keyword>
<name>A0A1F5JAR7_9BACT</name>
<dbReference type="Pfam" id="PF02151">
    <property type="entry name" value="UVR"/>
    <property type="match status" value="1"/>
</dbReference>
<evidence type="ECO:0000313" key="8">
    <source>
        <dbReference type="EMBL" id="OGE25659.1"/>
    </source>
</evidence>
<evidence type="ECO:0000259" key="6">
    <source>
        <dbReference type="PROSITE" id="PS50164"/>
    </source>
</evidence>
<dbReference type="InterPro" id="IPR036876">
    <property type="entry name" value="UVR_dom_sf"/>
</dbReference>
<evidence type="ECO:0000256" key="1">
    <source>
        <dbReference type="ARBA" id="ARBA00022490"/>
    </source>
</evidence>
<comment type="caution">
    <text evidence="8">The sequence shown here is derived from an EMBL/GenBank/DDBJ whole genome shotgun (WGS) entry which is preliminary data.</text>
</comment>
<dbReference type="Gene3D" id="3.40.1440.10">
    <property type="entry name" value="GIY-YIG endonuclease"/>
    <property type="match status" value="1"/>
</dbReference>
<feature type="domain" description="UvrC family homology region profile" evidence="7">
    <location>
        <begin position="255"/>
        <end position="356"/>
    </location>
</feature>
<evidence type="ECO:0000256" key="2">
    <source>
        <dbReference type="ARBA" id="ARBA00022763"/>
    </source>
</evidence>
<dbReference type="InterPro" id="IPR047296">
    <property type="entry name" value="GIY-YIG_UvrC_Cho"/>
</dbReference>
<dbReference type="PROSITE" id="PS50165">
    <property type="entry name" value="UVRC"/>
    <property type="match status" value="1"/>
</dbReference>
<dbReference type="GO" id="GO:0006289">
    <property type="term" value="P:nucleotide-excision repair"/>
    <property type="evidence" value="ECO:0007669"/>
    <property type="project" value="InterPro"/>
</dbReference>
<dbReference type="EMBL" id="MFCX01000022">
    <property type="protein sequence ID" value="OGE25659.1"/>
    <property type="molecule type" value="Genomic_DNA"/>
</dbReference>
<dbReference type="InterPro" id="IPR001943">
    <property type="entry name" value="UVR_dom"/>
</dbReference>
<keyword evidence="1" id="KW-0963">Cytoplasm</keyword>
<organism evidence="8 9">
    <name type="scientific">Candidatus Daviesbacteria bacterium RIFCSPHIGHO2_02_FULL_39_12</name>
    <dbReference type="NCBI Taxonomy" id="1797770"/>
    <lineage>
        <taxon>Bacteria</taxon>
        <taxon>Candidatus Daviesiibacteriota</taxon>
    </lineage>
</organism>
<dbReference type="SMART" id="SM00465">
    <property type="entry name" value="GIYc"/>
    <property type="match status" value="1"/>
</dbReference>
<dbReference type="FunFam" id="3.40.1440.10:FF:000001">
    <property type="entry name" value="UvrABC system protein C"/>
    <property type="match status" value="1"/>
</dbReference>
<evidence type="ECO:0000313" key="9">
    <source>
        <dbReference type="Proteomes" id="UP000177042"/>
    </source>
</evidence>
<dbReference type="Pfam" id="PF08459">
    <property type="entry name" value="UvrC_RNaseH_dom"/>
    <property type="match status" value="1"/>
</dbReference>
<dbReference type="PANTHER" id="PTHR30562">
    <property type="entry name" value="UVRC/OXIDOREDUCTASE"/>
    <property type="match status" value="1"/>
</dbReference>
<dbReference type="Gene3D" id="3.30.420.340">
    <property type="entry name" value="UvrC, RNAse H endonuclease domain"/>
    <property type="match status" value="1"/>
</dbReference>
<dbReference type="InterPro" id="IPR000305">
    <property type="entry name" value="GIY-YIG_endonuc"/>
</dbReference>
<dbReference type="SUPFAM" id="SSF46600">
    <property type="entry name" value="C-terminal UvrC-binding domain of UvrB"/>
    <property type="match status" value="1"/>
</dbReference>
<sequence>MIPKYIDKSKLSQRPGVYQFKDSLGNILYVGKAINLYHRVASYFSKDVIGRTAELVSRIAGIETIIVESELEALILEANLIKKFLPPFNIRLIDDKDYLYIGLTKEDFPKVKTYRKQDLKVVKKFWGPFPSSRTVRDTLKQLRRVFPWCSNPPRSASQGETLRVCFYHHLDLCPGACAGQISKEDYNKILRRFSNFLDGKKDELIEELTSEMQGYAQKQQFERAQVVKRVIEGVLYLTQTQRVKNYLENPNFLEDEKRLALLQLQKDLKLAKLPERIEGYDISNIQGEDATGSMVVLTNGEIDKSQYRKFKIHIAGKPNDVGMHKEMMNRRLKHPEWPLPDLIIVDGGCGQARAVKFEILNLKFEIPVFGLAKNREWLYPPEREAVKLPRRSLSLKLLQKLRDESHRFAINYHRKLRDRTMIPEY</sequence>
<dbReference type="Pfam" id="PF01541">
    <property type="entry name" value="GIY-YIG"/>
    <property type="match status" value="1"/>
</dbReference>
<dbReference type="InterPro" id="IPR038476">
    <property type="entry name" value="UvrC_RNase_H_dom_sf"/>
</dbReference>
<keyword evidence="3" id="KW-0228">DNA excision</keyword>
<evidence type="ECO:0008006" key="10">
    <source>
        <dbReference type="Google" id="ProtNLM"/>
    </source>
</evidence>
<reference evidence="8 9" key="1">
    <citation type="journal article" date="2016" name="Nat. Commun.">
        <title>Thousands of microbial genomes shed light on interconnected biogeochemical processes in an aquifer system.</title>
        <authorList>
            <person name="Anantharaman K."/>
            <person name="Brown C.T."/>
            <person name="Hug L.A."/>
            <person name="Sharon I."/>
            <person name="Castelle C.J."/>
            <person name="Probst A.J."/>
            <person name="Thomas B.C."/>
            <person name="Singh A."/>
            <person name="Wilkins M.J."/>
            <person name="Karaoz U."/>
            <person name="Brodie E.L."/>
            <person name="Williams K.H."/>
            <person name="Hubbard S.S."/>
            <person name="Banfield J.F."/>
        </authorList>
    </citation>
    <scope>NUCLEOTIDE SEQUENCE [LARGE SCALE GENOMIC DNA]</scope>
</reference>
<dbReference type="PANTHER" id="PTHR30562:SF1">
    <property type="entry name" value="UVRABC SYSTEM PROTEIN C"/>
    <property type="match status" value="1"/>
</dbReference>
<dbReference type="GO" id="GO:0009380">
    <property type="term" value="C:excinuclease repair complex"/>
    <property type="evidence" value="ECO:0007669"/>
    <property type="project" value="TreeGrafter"/>
</dbReference>
<keyword evidence="5" id="KW-0234">DNA repair</keyword>
<gene>
    <name evidence="8" type="ORF">A3C26_01705</name>
</gene>
<evidence type="ECO:0000256" key="5">
    <source>
        <dbReference type="ARBA" id="ARBA00023204"/>
    </source>
</evidence>
<dbReference type="AlphaFoldDB" id="A0A1F5JAR7"/>
<dbReference type="SUPFAM" id="SSF82771">
    <property type="entry name" value="GIY-YIG endonuclease"/>
    <property type="match status" value="1"/>
</dbReference>
<dbReference type="Proteomes" id="UP000177042">
    <property type="component" value="Unassembled WGS sequence"/>
</dbReference>
<evidence type="ECO:0000259" key="7">
    <source>
        <dbReference type="PROSITE" id="PS50165"/>
    </source>
</evidence>
<evidence type="ECO:0000256" key="4">
    <source>
        <dbReference type="ARBA" id="ARBA00022881"/>
    </source>
</evidence>
<dbReference type="InterPro" id="IPR035901">
    <property type="entry name" value="GIY-YIG_endonuc_sf"/>
</dbReference>
<dbReference type="PROSITE" id="PS50164">
    <property type="entry name" value="GIY_YIG"/>
    <property type="match status" value="1"/>
</dbReference>
<accession>A0A1F5JAR7</accession>
<proteinExistence type="predicted"/>
<dbReference type="InterPro" id="IPR050066">
    <property type="entry name" value="UvrABC_protein_C"/>
</dbReference>
<dbReference type="CDD" id="cd10434">
    <property type="entry name" value="GIY-YIG_UvrC_Cho"/>
    <property type="match status" value="1"/>
</dbReference>
<dbReference type="GO" id="GO:0009381">
    <property type="term" value="F:excinuclease ABC activity"/>
    <property type="evidence" value="ECO:0007669"/>
    <property type="project" value="InterPro"/>
</dbReference>
<protein>
    <recommendedName>
        <fullName evidence="10">Excinuclease ABC subunit C</fullName>
    </recommendedName>
</protein>
<evidence type="ECO:0000256" key="3">
    <source>
        <dbReference type="ARBA" id="ARBA00022769"/>
    </source>
</evidence>
<keyword evidence="4" id="KW-0267">Excision nuclease</keyword>
<feature type="domain" description="GIY-YIG" evidence="6">
    <location>
        <begin position="13"/>
        <end position="90"/>
    </location>
</feature>